<dbReference type="PROSITE" id="PS00108">
    <property type="entry name" value="PROTEIN_KINASE_ST"/>
    <property type="match status" value="1"/>
</dbReference>
<dbReference type="InterPro" id="IPR008271">
    <property type="entry name" value="Ser/Thr_kinase_AS"/>
</dbReference>
<organism evidence="8">
    <name type="scientific">Oryza punctata</name>
    <name type="common">Red rice</name>
    <dbReference type="NCBI Taxonomy" id="4537"/>
    <lineage>
        <taxon>Eukaryota</taxon>
        <taxon>Viridiplantae</taxon>
        <taxon>Streptophyta</taxon>
        <taxon>Embryophyta</taxon>
        <taxon>Tracheophyta</taxon>
        <taxon>Spermatophyta</taxon>
        <taxon>Magnoliopsida</taxon>
        <taxon>Liliopsida</taxon>
        <taxon>Poales</taxon>
        <taxon>Poaceae</taxon>
        <taxon>BOP clade</taxon>
        <taxon>Oryzoideae</taxon>
        <taxon>Oryzeae</taxon>
        <taxon>Oryzinae</taxon>
        <taxon>Oryza</taxon>
    </lineage>
</organism>
<dbReference type="AlphaFoldDB" id="A0A0E0MGB5"/>
<dbReference type="Gene3D" id="3.30.200.20">
    <property type="entry name" value="Phosphorylase Kinase, domain 1"/>
    <property type="match status" value="2"/>
</dbReference>
<dbReference type="EnsemblPlants" id="OPUNC11G13930.1">
    <property type="protein sequence ID" value="OPUNC11G13930.1"/>
    <property type="gene ID" value="OPUNC11G13930"/>
</dbReference>
<dbReference type="PANTHER" id="PTHR27005:SF321">
    <property type="entry name" value="OS11G0553500 PROTEIN"/>
    <property type="match status" value="1"/>
</dbReference>
<dbReference type="STRING" id="4537.A0A0E0MGB5"/>
<evidence type="ECO:0000256" key="3">
    <source>
        <dbReference type="ARBA" id="ARBA00022741"/>
    </source>
</evidence>
<dbReference type="FunFam" id="1.10.510.10:FF:000474">
    <property type="entry name" value="Wall-associated receptor kinase 3"/>
    <property type="match status" value="2"/>
</dbReference>
<dbReference type="Gramene" id="OPUNC11G13930.1">
    <property type="protein sequence ID" value="OPUNC11G13930.1"/>
    <property type="gene ID" value="OPUNC11G13930"/>
</dbReference>
<dbReference type="PROSITE" id="PS00107">
    <property type="entry name" value="PROTEIN_KINASE_ATP"/>
    <property type="match status" value="1"/>
</dbReference>
<dbReference type="GO" id="GO:0005524">
    <property type="term" value="F:ATP binding"/>
    <property type="evidence" value="ECO:0007669"/>
    <property type="project" value="UniProtKB-UniRule"/>
</dbReference>
<dbReference type="GO" id="GO:0005886">
    <property type="term" value="C:plasma membrane"/>
    <property type="evidence" value="ECO:0007669"/>
    <property type="project" value="TreeGrafter"/>
</dbReference>
<dbReference type="InterPro" id="IPR045274">
    <property type="entry name" value="WAK-like"/>
</dbReference>
<protein>
    <recommendedName>
        <fullName evidence="7">Protein kinase domain-containing protein</fullName>
    </recommendedName>
</protein>
<evidence type="ECO:0000256" key="1">
    <source>
        <dbReference type="ARBA" id="ARBA00022527"/>
    </source>
</evidence>
<reference evidence="8" key="2">
    <citation type="submission" date="2018-05" db="EMBL/GenBank/DDBJ databases">
        <title>OpunRS2 (Oryza punctata Reference Sequence Version 2).</title>
        <authorList>
            <person name="Zhang J."/>
            <person name="Kudrna D."/>
            <person name="Lee S."/>
            <person name="Talag J."/>
            <person name="Welchert J."/>
            <person name="Wing R.A."/>
        </authorList>
    </citation>
    <scope>NUCLEOTIDE SEQUENCE [LARGE SCALE GENOMIC DNA]</scope>
</reference>
<evidence type="ECO:0000256" key="5">
    <source>
        <dbReference type="ARBA" id="ARBA00022840"/>
    </source>
</evidence>
<accession>A0A0E0MGB5</accession>
<dbReference type="OMA" id="PKRELTW"/>
<dbReference type="Proteomes" id="UP000026962">
    <property type="component" value="Chromosome 11"/>
</dbReference>
<evidence type="ECO:0000256" key="4">
    <source>
        <dbReference type="ARBA" id="ARBA00022777"/>
    </source>
</evidence>
<keyword evidence="4" id="KW-0418">Kinase</keyword>
<evidence type="ECO:0000256" key="6">
    <source>
        <dbReference type="PROSITE-ProRule" id="PRU10141"/>
    </source>
</evidence>
<dbReference type="InterPro" id="IPR001245">
    <property type="entry name" value="Ser-Thr/Tyr_kinase_cat_dom"/>
</dbReference>
<evidence type="ECO:0000313" key="9">
    <source>
        <dbReference type="Proteomes" id="UP000026962"/>
    </source>
</evidence>
<dbReference type="Gene3D" id="1.10.510.10">
    <property type="entry name" value="Transferase(Phosphotransferase) domain 1"/>
    <property type="match status" value="2"/>
</dbReference>
<keyword evidence="1" id="KW-0723">Serine/threonine-protein kinase</keyword>
<feature type="binding site" evidence="6">
    <location>
        <position position="70"/>
    </location>
    <ligand>
        <name>ATP</name>
        <dbReference type="ChEBI" id="CHEBI:30616"/>
    </ligand>
</feature>
<feature type="domain" description="Protein kinase" evidence="7">
    <location>
        <begin position="380"/>
        <end position="654"/>
    </location>
</feature>
<dbReference type="SUPFAM" id="SSF56112">
    <property type="entry name" value="Protein kinase-like (PK-like)"/>
    <property type="match status" value="2"/>
</dbReference>
<keyword evidence="3 6" id="KW-0547">Nucleotide-binding</keyword>
<proteinExistence type="predicted"/>
<sequence>MELLKEKNITHVSQRDDKAKWIIDNYSNIRSFTEHDIEKITSNYSTLIGKGGFGEVFKGVLDDEHVVAVKRYIRGDLREEFMEEVRIHAQMSHKNIVKLIGCCIGKNRMMMVTEFVSNGNLEDALHNSDISIPLSTRLGIAIGCAEALSYMHSMHLSSRSLICHGDIKPGNILLDANLTAKVSDFGISKSLSGGITRWTSNVKGSIAYMDPIYYREGRVTSKSDVYSFGVVLLELIARKSMKEGGISCEAFRQACAKGKGLRELLDIEIAEECNMNILEEIAKLATKCMIVDNIKKRPQMNDVAEHLRTWIFEVRNGGHEKAAWELTLKILQNAVKKGYMHSAGIFSSSLMSNPKKQNFGIFRSNDVRFFTKEDLSGITRNKSHLLGKGAFCDVYKGTLDDNTLVAVKMYSEFSCDEHLRDSSISTSTTIMSQIAHKYIIKLLGCCFDADLPILIYEYAAKGSLNDILYSKEDFSLELRLKIAVKTAEALEFLHSSAFCVIRHGNVNPSNILLDSNLMPKVAGFTSSRRLAENNNYQVAPMEFSHIHYMDPIHVQSGHLTVKNDVYSFGVVLLELISRKKPVYHYHDENRHLIPEFIRAYETAKSGKVMFDEGIMAEEDIDVLEEIGRLAMECVRLEIDERPTMKEVAERLKMIRTMKESSAMVAARC</sequence>
<dbReference type="HOGENOM" id="CLU_000288_137_2_1"/>
<dbReference type="Pfam" id="PF07714">
    <property type="entry name" value="PK_Tyr_Ser-Thr"/>
    <property type="match status" value="2"/>
</dbReference>
<keyword evidence="5 6" id="KW-0067">ATP-binding</keyword>
<dbReference type="GO" id="GO:0004674">
    <property type="term" value="F:protein serine/threonine kinase activity"/>
    <property type="evidence" value="ECO:0007669"/>
    <property type="project" value="UniProtKB-KW"/>
</dbReference>
<dbReference type="eggNOG" id="ENOG502QTCP">
    <property type="taxonomic scope" value="Eukaryota"/>
</dbReference>
<evidence type="ECO:0000259" key="7">
    <source>
        <dbReference type="PROSITE" id="PS50011"/>
    </source>
</evidence>
<dbReference type="InterPro" id="IPR017441">
    <property type="entry name" value="Protein_kinase_ATP_BS"/>
</dbReference>
<dbReference type="PANTHER" id="PTHR27005">
    <property type="entry name" value="WALL-ASSOCIATED RECEPTOR KINASE-LIKE 21"/>
    <property type="match status" value="1"/>
</dbReference>
<reference evidence="8" key="1">
    <citation type="submission" date="2015-04" db="UniProtKB">
        <authorList>
            <consortium name="EnsemblPlants"/>
        </authorList>
    </citation>
    <scope>IDENTIFICATION</scope>
</reference>
<dbReference type="SMART" id="SM00220">
    <property type="entry name" value="S_TKc"/>
    <property type="match status" value="2"/>
</dbReference>
<dbReference type="GO" id="GO:0007166">
    <property type="term" value="P:cell surface receptor signaling pathway"/>
    <property type="evidence" value="ECO:0007669"/>
    <property type="project" value="InterPro"/>
</dbReference>
<dbReference type="FunFam" id="3.30.200.20:FF:000337">
    <property type="entry name" value="Wall-associated receptor kinase 3"/>
    <property type="match status" value="1"/>
</dbReference>
<evidence type="ECO:0000313" key="8">
    <source>
        <dbReference type="EnsemblPlants" id="OPUNC11G13930.1"/>
    </source>
</evidence>
<name>A0A0E0MGB5_ORYPU</name>
<evidence type="ECO:0000256" key="2">
    <source>
        <dbReference type="ARBA" id="ARBA00022679"/>
    </source>
</evidence>
<keyword evidence="2" id="KW-0808">Transferase</keyword>
<feature type="domain" description="Protein kinase" evidence="7">
    <location>
        <begin position="42"/>
        <end position="311"/>
    </location>
</feature>
<dbReference type="PROSITE" id="PS50011">
    <property type="entry name" value="PROTEIN_KINASE_DOM"/>
    <property type="match status" value="2"/>
</dbReference>
<dbReference type="InterPro" id="IPR000719">
    <property type="entry name" value="Prot_kinase_dom"/>
</dbReference>
<dbReference type="InterPro" id="IPR011009">
    <property type="entry name" value="Kinase-like_dom_sf"/>
</dbReference>
<keyword evidence="9" id="KW-1185">Reference proteome</keyword>